<evidence type="ECO:0000313" key="9">
    <source>
        <dbReference type="EMBL" id="KAB1280351.1"/>
    </source>
</evidence>
<evidence type="ECO:0000256" key="6">
    <source>
        <dbReference type="ARBA" id="ARBA00023273"/>
    </source>
</evidence>
<feature type="compositionally biased region" description="Basic and acidic residues" evidence="8">
    <location>
        <begin position="10"/>
        <end position="38"/>
    </location>
</feature>
<organism evidence="9 10">
    <name type="scientific">Camelus dromedarius</name>
    <name type="common">Dromedary</name>
    <name type="synonym">Arabian camel</name>
    <dbReference type="NCBI Taxonomy" id="9838"/>
    <lineage>
        <taxon>Eukaryota</taxon>
        <taxon>Metazoa</taxon>
        <taxon>Chordata</taxon>
        <taxon>Craniata</taxon>
        <taxon>Vertebrata</taxon>
        <taxon>Euteleostomi</taxon>
        <taxon>Mammalia</taxon>
        <taxon>Eutheria</taxon>
        <taxon>Laurasiatheria</taxon>
        <taxon>Artiodactyla</taxon>
        <taxon>Tylopoda</taxon>
        <taxon>Camelidae</taxon>
        <taxon>Camelus</taxon>
    </lineage>
</organism>
<keyword evidence="10" id="KW-1185">Reference proteome</keyword>
<gene>
    <name evidence="9" type="ORF">Cadr_000016271</name>
</gene>
<dbReference type="EMBL" id="JWIN03000004">
    <property type="protein sequence ID" value="KAB1280351.1"/>
    <property type="molecule type" value="Genomic_DNA"/>
</dbReference>
<dbReference type="GO" id="GO:0036064">
    <property type="term" value="C:ciliary basal body"/>
    <property type="evidence" value="ECO:0007669"/>
    <property type="project" value="TreeGrafter"/>
</dbReference>
<accession>A0A5N4EA45</accession>
<reference evidence="9 10" key="1">
    <citation type="journal article" date="2019" name="Mol. Ecol. Resour.">
        <title>Improving Illumina assemblies with Hi-C and long reads: an example with the North African dromedary.</title>
        <authorList>
            <person name="Elbers J.P."/>
            <person name="Rogers M.F."/>
            <person name="Perelman P.L."/>
            <person name="Proskuryakova A.A."/>
            <person name="Serdyukova N.A."/>
            <person name="Johnson W.E."/>
            <person name="Horin P."/>
            <person name="Corander J."/>
            <person name="Murphy D."/>
            <person name="Burger P.A."/>
        </authorList>
    </citation>
    <scope>NUCLEOTIDE SEQUENCE [LARGE SCALE GENOMIC DNA]</scope>
    <source>
        <strain evidence="9">Drom800</strain>
        <tissue evidence="9">Blood</tissue>
    </source>
</reference>
<proteinExistence type="inferred from homology"/>
<feature type="region of interest" description="Disordered" evidence="8">
    <location>
        <begin position="1"/>
        <end position="38"/>
    </location>
</feature>
<protein>
    <recommendedName>
        <fullName evidence="3">Cilia- and flagella-associated protein 157</fullName>
    </recommendedName>
</protein>
<dbReference type="PANTHER" id="PTHR31954:SF1">
    <property type="entry name" value="CILIA- AND FLAGELLA-ASSOCIATED PROTEIN 157"/>
    <property type="match status" value="1"/>
</dbReference>
<evidence type="ECO:0000313" key="10">
    <source>
        <dbReference type="Proteomes" id="UP000299084"/>
    </source>
</evidence>
<evidence type="ECO:0000256" key="8">
    <source>
        <dbReference type="SAM" id="MobiDB-lite"/>
    </source>
</evidence>
<dbReference type="PANTHER" id="PTHR31954">
    <property type="entry name" value="CILIA- AND FLAGELLA-ASSOCIATED PROTEIN 157"/>
    <property type="match status" value="1"/>
</dbReference>
<feature type="coiled-coil region" evidence="7">
    <location>
        <begin position="231"/>
        <end position="293"/>
    </location>
</feature>
<feature type="region of interest" description="Disordered" evidence="8">
    <location>
        <begin position="62"/>
        <end position="96"/>
    </location>
</feature>
<evidence type="ECO:0000256" key="5">
    <source>
        <dbReference type="ARBA" id="ARBA00023069"/>
    </source>
</evidence>
<dbReference type="Proteomes" id="UP000299084">
    <property type="component" value="Unassembled WGS sequence"/>
</dbReference>
<comment type="subcellular location">
    <subcellularLocation>
        <location evidence="1">Cell projection</location>
        <location evidence="1">Cilium</location>
    </subcellularLocation>
</comment>
<evidence type="ECO:0000256" key="1">
    <source>
        <dbReference type="ARBA" id="ARBA00004138"/>
    </source>
</evidence>
<comment type="caution">
    <text evidence="9">The sequence shown here is derived from an EMBL/GenBank/DDBJ whole genome shotgun (WGS) entry which is preliminary data.</text>
</comment>
<keyword evidence="6" id="KW-0966">Cell projection</keyword>
<keyword evidence="4 7" id="KW-0175">Coiled coil</keyword>
<evidence type="ECO:0000256" key="7">
    <source>
        <dbReference type="SAM" id="Coils"/>
    </source>
</evidence>
<comment type="similarity">
    <text evidence="2">Belongs to the CFAP157 family.</text>
</comment>
<keyword evidence="9" id="KW-0282">Flagellum</keyword>
<evidence type="ECO:0000256" key="2">
    <source>
        <dbReference type="ARBA" id="ARBA00010841"/>
    </source>
</evidence>
<dbReference type="AlphaFoldDB" id="A0A5N4EA45"/>
<dbReference type="InterPro" id="IPR038844">
    <property type="entry name" value="CFAP157"/>
</dbReference>
<dbReference type="GO" id="GO:0008017">
    <property type="term" value="F:microtubule binding"/>
    <property type="evidence" value="ECO:0007669"/>
    <property type="project" value="TreeGrafter"/>
</dbReference>
<dbReference type="GO" id="GO:0007288">
    <property type="term" value="P:sperm axoneme assembly"/>
    <property type="evidence" value="ECO:0007669"/>
    <property type="project" value="TreeGrafter"/>
</dbReference>
<evidence type="ECO:0000256" key="3">
    <source>
        <dbReference type="ARBA" id="ARBA00014087"/>
    </source>
</evidence>
<sequence>MAPKKKAGKGAKEPEVKKKGGKKDLSLAKPMEKSSSEEIREFYHIQIRDLEDRLARWVGGQGNLQEGTKERGHHIAQGQEGTTEKATPGVHSEDEGVEQLANNKKEIVAFLKRKLNQGPLPCGGQAGRAGSPREFRLQKEELKREVTLLEDQLQKQESEYKDYVHNLGEEVGAGQGQENERLRGTQNNLCKQLELLENSQKVMARHSKGHQKIILMLTEKCREQQQGTVEAERLRLLLSQQEQGLLQLQKDNQALRSQRDQLNLQLEQQQAEVWRLQQQLAEEQKVRASLEKALAQATSFLRDVMQMRPDKEDGDFDVVFQLQRKEMLQQLLVMLSSATLSSITPYQLGDLGLVPRRIRIPPNPEDLRLLSHTTRVGNLQAHGSLEIHTSGSPKRFKKFSLPEVSLLSK</sequence>
<feature type="coiled-coil region" evidence="7">
    <location>
        <begin position="139"/>
        <end position="199"/>
    </location>
</feature>
<evidence type="ECO:0000256" key="4">
    <source>
        <dbReference type="ARBA" id="ARBA00023054"/>
    </source>
</evidence>
<name>A0A5N4EA45_CAMDR</name>
<keyword evidence="5" id="KW-0969">Cilium</keyword>